<dbReference type="InterPro" id="IPR012433">
    <property type="entry name" value="Imm11"/>
</dbReference>
<dbReference type="Proteomes" id="UP000559404">
    <property type="component" value="Unassembled WGS sequence"/>
</dbReference>
<name>A0A838Y4X3_9HYPH</name>
<sequence length="245" mass="27523">MTRRTFIGAAASFSMVSPAMARNQPDRMRYMSVYTIYADRTKEQETASDEPAPTLLDGDFKSAFPLGYDFHPITKSARLEDGTRIEETAEYQGVPVDMSGLPKTVRFGGHARELVDLQKEAGHFLVSGRMRDVIEALEPGVHQFQPVELIWKDGSHAADFFWFNICNRVDGMDREKTTHPFNDRIGIWSFVEGRKYVVSLKQASGVHIWVDSRLLMDAVFVSEDFKVSMVDAGVSGIGFNVVETT</sequence>
<keyword evidence="4" id="KW-1185">Reference proteome</keyword>
<feature type="signal peptide" evidence="1">
    <location>
        <begin position="1"/>
        <end position="21"/>
    </location>
</feature>
<reference evidence="3 4" key="2">
    <citation type="submission" date="2020-08" db="EMBL/GenBank/DDBJ databases">
        <title>Stappia taiwanensis sp. nov., isolated from a coastal thermal spring.</title>
        <authorList>
            <person name="Kampfer P."/>
        </authorList>
    </citation>
    <scope>NUCLEOTIDE SEQUENCE [LARGE SCALE GENOMIC DNA]</scope>
    <source>
        <strain evidence="3 4">DSM 23284</strain>
    </source>
</reference>
<dbReference type="AlphaFoldDB" id="A0A838Y4X3"/>
<accession>A0A838Y4X3</accession>
<protein>
    <submittedName>
        <fullName evidence="3">DUF1629 domain-containing protein</fullName>
    </submittedName>
</protein>
<organism evidence="3 4">
    <name type="scientific">Stappia taiwanensis</name>
    <dbReference type="NCBI Taxonomy" id="992267"/>
    <lineage>
        <taxon>Bacteria</taxon>
        <taxon>Pseudomonadati</taxon>
        <taxon>Pseudomonadota</taxon>
        <taxon>Alphaproteobacteria</taxon>
        <taxon>Hyphomicrobiales</taxon>
        <taxon>Stappiaceae</taxon>
        <taxon>Stappia</taxon>
    </lineage>
</organism>
<dbReference type="Pfam" id="PF07791">
    <property type="entry name" value="Imm11"/>
    <property type="match status" value="1"/>
</dbReference>
<evidence type="ECO:0000313" key="3">
    <source>
        <dbReference type="EMBL" id="MBA4613890.1"/>
    </source>
</evidence>
<evidence type="ECO:0000259" key="2">
    <source>
        <dbReference type="Pfam" id="PF07791"/>
    </source>
</evidence>
<evidence type="ECO:0000256" key="1">
    <source>
        <dbReference type="SAM" id="SignalP"/>
    </source>
</evidence>
<keyword evidence="1" id="KW-0732">Signal</keyword>
<dbReference type="EMBL" id="JACEON010000028">
    <property type="protein sequence ID" value="MBA4613890.1"/>
    <property type="molecule type" value="Genomic_DNA"/>
</dbReference>
<proteinExistence type="predicted"/>
<comment type="caution">
    <text evidence="3">The sequence shown here is derived from an EMBL/GenBank/DDBJ whole genome shotgun (WGS) entry which is preliminary data.</text>
</comment>
<feature type="domain" description="Immunity MXAN-0049 protein" evidence="2">
    <location>
        <begin position="12"/>
        <end position="243"/>
    </location>
</feature>
<gene>
    <name evidence="3" type="ORF">H1W37_19710</name>
</gene>
<dbReference type="RefSeq" id="WP_181762088.1">
    <property type="nucleotide sequence ID" value="NZ_BMCR01000016.1"/>
</dbReference>
<feature type="chain" id="PRO_5032812961" evidence="1">
    <location>
        <begin position="22"/>
        <end position="245"/>
    </location>
</feature>
<evidence type="ECO:0000313" key="4">
    <source>
        <dbReference type="Proteomes" id="UP000559404"/>
    </source>
</evidence>
<reference evidence="3 4" key="1">
    <citation type="submission" date="2020-07" db="EMBL/GenBank/DDBJ databases">
        <authorList>
            <person name="Li M."/>
        </authorList>
    </citation>
    <scope>NUCLEOTIDE SEQUENCE [LARGE SCALE GENOMIC DNA]</scope>
    <source>
        <strain evidence="3 4">DSM 23284</strain>
    </source>
</reference>